<comment type="caution">
    <text evidence="2">The sequence shown here is derived from an EMBL/GenBank/DDBJ whole genome shotgun (WGS) entry which is preliminary data.</text>
</comment>
<accession>A0AA39PP34</accession>
<sequence length="208" mass="23270">MLDQQSSESQPCADESTDRWTEVIAHTADDLCREMEAEYGDGEPITYSARLSQFTLSSSQDSNVDRVSLSQPPYPLSQPRSQEDSEEYLLSSQYDGHASRGYDIMDEGVSMSQANDYANCEDDMYTNDEATVRGSQDDMGYIEGVRLRLRDSLVRARDAVLVAVEETENIPTEYPESTNLINMWNGICLLVVSLHVTLDEMIPGEMGP</sequence>
<gene>
    <name evidence="2" type="ORF">EDD18DRAFT_1466974</name>
</gene>
<feature type="compositionally biased region" description="Polar residues" evidence="1">
    <location>
        <begin position="1"/>
        <end position="10"/>
    </location>
</feature>
<evidence type="ECO:0000313" key="2">
    <source>
        <dbReference type="EMBL" id="KAK0486698.1"/>
    </source>
</evidence>
<reference evidence="2" key="1">
    <citation type="submission" date="2023-06" db="EMBL/GenBank/DDBJ databases">
        <authorList>
            <consortium name="Lawrence Berkeley National Laboratory"/>
            <person name="Ahrendt S."/>
            <person name="Sahu N."/>
            <person name="Indic B."/>
            <person name="Wong-Bajracharya J."/>
            <person name="Merenyi Z."/>
            <person name="Ke H.-M."/>
            <person name="Monk M."/>
            <person name="Kocsube S."/>
            <person name="Drula E."/>
            <person name="Lipzen A."/>
            <person name="Balint B."/>
            <person name="Henrissat B."/>
            <person name="Andreopoulos B."/>
            <person name="Martin F.M."/>
            <person name="Harder C.B."/>
            <person name="Rigling D."/>
            <person name="Ford K.L."/>
            <person name="Foster G.D."/>
            <person name="Pangilinan J."/>
            <person name="Papanicolaou A."/>
            <person name="Barry K."/>
            <person name="LaButti K."/>
            <person name="Viragh M."/>
            <person name="Koriabine M."/>
            <person name="Yan M."/>
            <person name="Riley R."/>
            <person name="Champramary S."/>
            <person name="Plett K.L."/>
            <person name="Tsai I.J."/>
            <person name="Slot J."/>
            <person name="Sipos G."/>
            <person name="Plett J."/>
            <person name="Nagy L.G."/>
            <person name="Grigoriev I.V."/>
        </authorList>
    </citation>
    <scope>NUCLEOTIDE SEQUENCE</scope>
    <source>
        <strain evidence="2">HWK02</strain>
    </source>
</reference>
<organism evidence="2 3">
    <name type="scientific">Armillaria luteobubalina</name>
    <dbReference type="NCBI Taxonomy" id="153913"/>
    <lineage>
        <taxon>Eukaryota</taxon>
        <taxon>Fungi</taxon>
        <taxon>Dikarya</taxon>
        <taxon>Basidiomycota</taxon>
        <taxon>Agaricomycotina</taxon>
        <taxon>Agaricomycetes</taxon>
        <taxon>Agaricomycetidae</taxon>
        <taxon>Agaricales</taxon>
        <taxon>Marasmiineae</taxon>
        <taxon>Physalacriaceae</taxon>
        <taxon>Armillaria</taxon>
    </lineage>
</organism>
<evidence type="ECO:0000256" key="1">
    <source>
        <dbReference type="SAM" id="MobiDB-lite"/>
    </source>
</evidence>
<protein>
    <submittedName>
        <fullName evidence="2">Uncharacterized protein</fullName>
    </submittedName>
</protein>
<name>A0AA39PP34_9AGAR</name>
<feature type="region of interest" description="Disordered" evidence="1">
    <location>
        <begin position="1"/>
        <end position="21"/>
    </location>
</feature>
<dbReference type="Proteomes" id="UP001175228">
    <property type="component" value="Unassembled WGS sequence"/>
</dbReference>
<dbReference type="AlphaFoldDB" id="A0AA39PP34"/>
<proteinExistence type="predicted"/>
<keyword evidence="3" id="KW-1185">Reference proteome</keyword>
<dbReference type="EMBL" id="JAUEPU010000047">
    <property type="protein sequence ID" value="KAK0486698.1"/>
    <property type="molecule type" value="Genomic_DNA"/>
</dbReference>
<feature type="region of interest" description="Disordered" evidence="1">
    <location>
        <begin position="60"/>
        <end position="84"/>
    </location>
</feature>
<evidence type="ECO:0000313" key="3">
    <source>
        <dbReference type="Proteomes" id="UP001175228"/>
    </source>
</evidence>